<dbReference type="GO" id="GO:0015031">
    <property type="term" value="P:protein transport"/>
    <property type="evidence" value="ECO:0007669"/>
    <property type="project" value="InterPro"/>
</dbReference>
<dbReference type="PANTHER" id="PTHR12961:SF0">
    <property type="entry name" value="CONSERVED OLIGOMERIC GOLGI COMPLEX SUBUNIT 2"/>
    <property type="match status" value="1"/>
</dbReference>
<evidence type="ECO:0000313" key="3">
    <source>
        <dbReference type="EMBL" id="PIO62441.1"/>
    </source>
</evidence>
<name>A0A2G9TWP1_TELCI</name>
<dbReference type="InterPro" id="IPR009316">
    <property type="entry name" value="COG2"/>
</dbReference>
<accession>A0A2G9TWP1</accession>
<evidence type="ECO:0000313" key="4">
    <source>
        <dbReference type="Proteomes" id="UP000230423"/>
    </source>
</evidence>
<dbReference type="GO" id="GO:0017119">
    <property type="term" value="C:Golgi transport complex"/>
    <property type="evidence" value="ECO:0007669"/>
    <property type="project" value="TreeGrafter"/>
</dbReference>
<protein>
    <recommendedName>
        <fullName evidence="2">COG complex component COG2 C-terminal domain-containing protein</fullName>
    </recommendedName>
</protein>
<proteinExistence type="predicted"/>
<dbReference type="Proteomes" id="UP000230423">
    <property type="component" value="Unassembled WGS sequence"/>
</dbReference>
<dbReference type="OrthoDB" id="332281at2759"/>
<dbReference type="GO" id="GO:0016020">
    <property type="term" value="C:membrane"/>
    <property type="evidence" value="ECO:0007669"/>
    <property type="project" value="InterPro"/>
</dbReference>
<feature type="domain" description="COG complex component COG2 C-terminal" evidence="2">
    <location>
        <begin position="8"/>
        <end position="200"/>
    </location>
</feature>
<dbReference type="GO" id="GO:0007030">
    <property type="term" value="P:Golgi organization"/>
    <property type="evidence" value="ECO:0007669"/>
    <property type="project" value="InterPro"/>
</dbReference>
<evidence type="ECO:0000259" key="2">
    <source>
        <dbReference type="Pfam" id="PF12022"/>
    </source>
</evidence>
<dbReference type="Pfam" id="PF12022">
    <property type="entry name" value="COG2_C"/>
    <property type="match status" value="1"/>
</dbReference>
<dbReference type="PANTHER" id="PTHR12961">
    <property type="entry name" value="CONSERVED OLIGOMERIC GOLGI COMPLEX COMPONENT 2"/>
    <property type="match status" value="1"/>
</dbReference>
<dbReference type="InterPro" id="IPR024603">
    <property type="entry name" value="COG_complex_COG2_C"/>
</dbReference>
<organism evidence="3 4">
    <name type="scientific">Teladorsagia circumcincta</name>
    <name type="common">Brown stomach worm</name>
    <name type="synonym">Ostertagia circumcincta</name>
    <dbReference type="NCBI Taxonomy" id="45464"/>
    <lineage>
        <taxon>Eukaryota</taxon>
        <taxon>Metazoa</taxon>
        <taxon>Ecdysozoa</taxon>
        <taxon>Nematoda</taxon>
        <taxon>Chromadorea</taxon>
        <taxon>Rhabditida</taxon>
        <taxon>Rhabditina</taxon>
        <taxon>Rhabditomorpha</taxon>
        <taxon>Strongyloidea</taxon>
        <taxon>Trichostrongylidae</taxon>
        <taxon>Teladorsagia</taxon>
    </lineage>
</organism>
<feature type="compositionally biased region" description="Basic and acidic residues" evidence="1">
    <location>
        <begin position="267"/>
        <end position="279"/>
    </location>
</feature>
<evidence type="ECO:0000256" key="1">
    <source>
        <dbReference type="SAM" id="MobiDB-lite"/>
    </source>
</evidence>
<dbReference type="GO" id="GO:0006891">
    <property type="term" value="P:intra-Golgi vesicle-mediated transport"/>
    <property type="evidence" value="ECO:0007669"/>
    <property type="project" value="TreeGrafter"/>
</dbReference>
<dbReference type="EMBL" id="KZ352105">
    <property type="protein sequence ID" value="PIO62441.1"/>
    <property type="molecule type" value="Genomic_DNA"/>
</dbReference>
<keyword evidence="4" id="KW-1185">Reference proteome</keyword>
<dbReference type="AlphaFoldDB" id="A0A2G9TWP1"/>
<reference evidence="3 4" key="1">
    <citation type="submission" date="2015-09" db="EMBL/GenBank/DDBJ databases">
        <title>Draft genome of the parasitic nematode Teladorsagia circumcincta isolate WARC Sus (inbred).</title>
        <authorList>
            <person name="Mitreva M."/>
        </authorList>
    </citation>
    <scope>NUCLEOTIDE SEQUENCE [LARGE SCALE GENOMIC DNA]</scope>
    <source>
        <strain evidence="3 4">S</strain>
    </source>
</reference>
<sequence>MYPLKAATTEPSSELGGVEAWRALLSVRHDLSTVASKVFDMALEQLWPKLADLNVDTSLFGQCLTRYNLLVDGECAKIDELVVKLVSSSLSKDFDCVSDVPKQYRWTKKPSPSTHSSYINAAHTKFEDFSKELAKRNHPKADQLLRSALMASYTRLVTKAGEVLDSVDATGSSLSRFKRKTGTLDGTSDDDKIRTQIYRDLSFCEAKGSEMNIVVEGMSKLVQRARPESSETNTNGNDRETTPVPAENVELSNKEDVVEVPSNSVDLEAKSYVPERKASPSDPELEPPATDPSAVP</sequence>
<feature type="region of interest" description="Disordered" evidence="1">
    <location>
        <begin position="223"/>
        <end position="296"/>
    </location>
</feature>
<gene>
    <name evidence="3" type="ORF">TELCIR_15995</name>
</gene>